<evidence type="ECO:0000256" key="3">
    <source>
        <dbReference type="ARBA" id="ARBA00013029"/>
    </source>
</evidence>
<comment type="similarity">
    <text evidence="2 7">Belongs to the FAD-dependent glycerol-3-phosphate dehydrogenase family.</text>
</comment>
<sequence length="1254" mass="138392">MASRLTKLWRRPVAAAAAAATVVVAGGCGTVLYSKSNKNLSHDVAAVPVRRDARGNITPPSFPAVRSRAEQLADLRRHDGRGGGDTEYDLLIVGGGATGTGIALDAVTRGLKVALVERDDFSAGTSSKSTKLVHGGVRYLEKAVWNLDYPQLELVIEALRERRGFLNIAPHLSRSLPILLPLQSWLQAPYLWAGCKMYDLLAGSQGLESSYLVSRASAIESFPLLKRDNLVGALVYYDGQHNDSRMNVSLALTSSLLGATVLNHVEVTALEKDADGKICGAKVRDLMGGDHGGDYGGDDHGKAFTVRAKGVINATGPFTDAVERMDDPRRRQIVAPSSGAHVMLPGNLCPKGMGILDAATSDGRVVFVLPWQGMTVAGTTDKACEVETEPVARQDDVDFILNEVSKLLAPESRLTRDHVLATWSGIRPLVRDPKAGNTESLVRSHLVTVSASGLLTCAGGKWTTYRQMAQDAVDEAISAFNLVPRSVALPDISGYGLPGSITNGTCRTLTTPVLGAHGYSTSLASQLMELHPIDADVAHHLATNYGDRAWAVLAFTSRGSTARLAPSFPFIEAELRHAARSEAACTAADAISRRTRLAFLDVDAALHALPRVIDVLAEELQWGEARKQHEWTATLRFMRSMGLDEDRLGLTREEVVSGHVRARRGLGEEQGEGESGGGRSGIESPVPEIESGALSRDAAQEEQLSGGRPQRVSCHGPRGTLLSHSPDDELRYGHPSEISYPTPFIGSHRALGAEQTWMTADGRYGPYGFGEDTDKNNRSRVNWDQVSWGQLQNGCFERNRHRFLPATSISSGNLTAEPRLTWKNETKIGATTTPPLDPNSGNATRRTVLLLRAWSTFEYKPQNLWNIRSLIAETALRTGGEYSVVLFVHVQDRSMNIFQSRENYDAAFRAANIPPELRSIAVLWDDHLLESWYDKIQEHATVFQVNQPVQLFALHYPEFDHYWQIEMDQWFLGDAGKYLDAVSAFARDEPRKQALERATYAFNDDMYGTYHDFIGKVDLANNGKSRAWGPIEIPDIKPIGEMPPMANPADDSSFTWGVGEEADVVVPSFCADALQTKWWVFYWRIKGFTKGLDTPRWFCPPAMMRASRRLLLAVHQAQHDQGLMLTSEDTLPSWALWHGLKLSYPPQPVYMQPREPQWDWKDDWTRDSTQWLNTTITPWFGNSTDQSRDGLAHGDPQSRANDALTFWWTSRYPRKIFDAWLAGDVEDKSMPGILVVHEGKIYAPNMAMHPVKSY</sequence>
<reference evidence="11 12" key="1">
    <citation type="journal article" date="2018" name="PLoS Genet.">
        <title>Repeat elements organise 3D genome structure and mediate transcription in the filamentous fungus Epichloe festucae.</title>
        <authorList>
            <person name="Winter D.J."/>
            <person name="Ganley A.R.D."/>
            <person name="Young C.A."/>
            <person name="Liachko I."/>
            <person name="Schardl C.L."/>
            <person name="Dupont P.Y."/>
            <person name="Berry D."/>
            <person name="Ram A."/>
            <person name="Scott B."/>
            <person name="Cox M.P."/>
        </authorList>
    </citation>
    <scope>NUCLEOTIDE SEQUENCE [LARGE SCALE GENOMIC DNA]</scope>
    <source>
        <strain evidence="11 12">Fl1</strain>
    </source>
</reference>
<name>A0A7S9KV24_EPIFF</name>
<dbReference type="Gene3D" id="3.30.9.10">
    <property type="entry name" value="D-Amino Acid Oxidase, subunit A, domain 2"/>
    <property type="match status" value="1"/>
</dbReference>
<feature type="domain" description="Alpha-glycerophosphate oxidase C-terminal" evidence="10">
    <location>
        <begin position="506"/>
        <end position="627"/>
    </location>
</feature>
<keyword evidence="5" id="KW-0274">FAD</keyword>
<dbReference type="GO" id="GO:0004368">
    <property type="term" value="F:glycerol-3-phosphate dehydrogenase (quinone) activity"/>
    <property type="evidence" value="ECO:0007669"/>
    <property type="project" value="UniProtKB-EC"/>
</dbReference>
<evidence type="ECO:0000259" key="10">
    <source>
        <dbReference type="Pfam" id="PF16901"/>
    </source>
</evidence>
<keyword evidence="4 7" id="KW-0285">Flavoprotein</keyword>
<dbReference type="SUPFAM" id="SSF54373">
    <property type="entry name" value="FAD-linked reductases, C-terminal domain"/>
    <property type="match status" value="1"/>
</dbReference>
<evidence type="ECO:0000256" key="5">
    <source>
        <dbReference type="ARBA" id="ARBA00022827"/>
    </source>
</evidence>
<dbReference type="PANTHER" id="PTHR11985:SF15">
    <property type="entry name" value="GLYCEROL-3-PHOSPHATE DEHYDROGENASE, MITOCHONDRIAL"/>
    <property type="match status" value="1"/>
</dbReference>
<dbReference type="OrthoDB" id="264015at2759"/>
<evidence type="ECO:0000313" key="12">
    <source>
        <dbReference type="Proteomes" id="UP000594364"/>
    </source>
</evidence>
<dbReference type="Pfam" id="PF11885">
    <property type="entry name" value="DUF3405"/>
    <property type="match status" value="1"/>
</dbReference>
<protein>
    <recommendedName>
        <fullName evidence="3 7">Glycerol-3-phosphate dehydrogenase</fullName>
        <ecNumber evidence="3 7">1.1.5.3</ecNumber>
    </recommendedName>
</protein>
<dbReference type="PROSITE" id="PS51257">
    <property type="entry name" value="PROKAR_LIPOPROTEIN"/>
    <property type="match status" value="1"/>
</dbReference>
<organism evidence="11 12">
    <name type="scientific">Epichloe festucae (strain Fl1)</name>
    <dbReference type="NCBI Taxonomy" id="877507"/>
    <lineage>
        <taxon>Eukaryota</taxon>
        <taxon>Fungi</taxon>
        <taxon>Dikarya</taxon>
        <taxon>Ascomycota</taxon>
        <taxon>Pezizomycotina</taxon>
        <taxon>Sordariomycetes</taxon>
        <taxon>Hypocreomycetidae</taxon>
        <taxon>Hypocreales</taxon>
        <taxon>Clavicipitaceae</taxon>
        <taxon>Epichloe</taxon>
    </lineage>
</organism>
<evidence type="ECO:0000259" key="9">
    <source>
        <dbReference type="Pfam" id="PF01266"/>
    </source>
</evidence>
<dbReference type="Proteomes" id="UP000594364">
    <property type="component" value="Chromosome 4"/>
</dbReference>
<accession>A0A7S9KV24</accession>
<keyword evidence="12" id="KW-1185">Reference proteome</keyword>
<dbReference type="SUPFAM" id="SSF51905">
    <property type="entry name" value="FAD/NAD(P)-binding domain"/>
    <property type="match status" value="1"/>
</dbReference>
<dbReference type="PANTHER" id="PTHR11985">
    <property type="entry name" value="GLYCEROL-3-PHOSPHATE DEHYDROGENASE"/>
    <property type="match status" value="1"/>
</dbReference>
<dbReference type="Gene3D" id="1.10.8.870">
    <property type="entry name" value="Alpha-glycerophosphate oxidase, cap domain"/>
    <property type="match status" value="1"/>
</dbReference>
<dbReference type="Gene3D" id="3.50.50.60">
    <property type="entry name" value="FAD/NAD(P)-binding domain"/>
    <property type="match status" value="1"/>
</dbReference>
<comment type="catalytic activity">
    <reaction evidence="7">
        <text>a quinone + sn-glycerol 3-phosphate = dihydroxyacetone phosphate + a quinol</text>
        <dbReference type="Rhea" id="RHEA:18977"/>
        <dbReference type="ChEBI" id="CHEBI:24646"/>
        <dbReference type="ChEBI" id="CHEBI:57597"/>
        <dbReference type="ChEBI" id="CHEBI:57642"/>
        <dbReference type="ChEBI" id="CHEBI:132124"/>
        <dbReference type="EC" id="1.1.5.3"/>
    </reaction>
</comment>
<dbReference type="EC" id="1.1.5.3" evidence="3 7"/>
<dbReference type="Pfam" id="PF16901">
    <property type="entry name" value="DAO_C"/>
    <property type="match status" value="1"/>
</dbReference>
<dbReference type="PROSITE" id="PS00978">
    <property type="entry name" value="FAD_G3PDH_2"/>
    <property type="match status" value="1"/>
</dbReference>
<dbReference type="InterPro" id="IPR000447">
    <property type="entry name" value="G3P_DH_FAD-dep"/>
</dbReference>
<evidence type="ECO:0000256" key="7">
    <source>
        <dbReference type="RuleBase" id="RU361217"/>
    </source>
</evidence>
<feature type="domain" description="FAD dependent oxidoreductase" evidence="9">
    <location>
        <begin position="89"/>
        <end position="466"/>
    </location>
</feature>
<dbReference type="PROSITE" id="PS00977">
    <property type="entry name" value="FAD_G3PDH_1"/>
    <property type="match status" value="1"/>
</dbReference>
<dbReference type="GO" id="GO:0006072">
    <property type="term" value="P:glycerol-3-phosphate metabolic process"/>
    <property type="evidence" value="ECO:0007669"/>
    <property type="project" value="UniProtKB-UniRule"/>
</dbReference>
<dbReference type="AlphaFoldDB" id="A0A7S9KV24"/>
<dbReference type="InterPro" id="IPR006076">
    <property type="entry name" value="FAD-dep_OxRdtase"/>
</dbReference>
<dbReference type="InterPro" id="IPR036188">
    <property type="entry name" value="FAD/NAD-bd_sf"/>
</dbReference>
<dbReference type="PRINTS" id="PR01001">
    <property type="entry name" value="FADG3PDH"/>
</dbReference>
<keyword evidence="6 7" id="KW-0560">Oxidoreductase</keyword>
<evidence type="ECO:0000256" key="4">
    <source>
        <dbReference type="ARBA" id="ARBA00022630"/>
    </source>
</evidence>
<gene>
    <name evidence="11" type="ORF">C2857_003167</name>
</gene>
<dbReference type="InterPro" id="IPR038299">
    <property type="entry name" value="DAO_C_sf"/>
</dbReference>
<dbReference type="GO" id="GO:0005739">
    <property type="term" value="C:mitochondrion"/>
    <property type="evidence" value="ECO:0007669"/>
    <property type="project" value="TreeGrafter"/>
</dbReference>
<dbReference type="InterPro" id="IPR031656">
    <property type="entry name" value="DAO_C"/>
</dbReference>
<dbReference type="EMBL" id="CP031388">
    <property type="protein sequence ID" value="QPH05407.1"/>
    <property type="molecule type" value="Genomic_DNA"/>
</dbReference>
<proteinExistence type="inferred from homology"/>
<evidence type="ECO:0000256" key="8">
    <source>
        <dbReference type="SAM" id="MobiDB-lite"/>
    </source>
</evidence>
<evidence type="ECO:0000256" key="6">
    <source>
        <dbReference type="ARBA" id="ARBA00023002"/>
    </source>
</evidence>
<feature type="compositionally biased region" description="Basic and acidic residues" evidence="8">
    <location>
        <begin position="725"/>
        <end position="734"/>
    </location>
</feature>
<dbReference type="Pfam" id="PF01266">
    <property type="entry name" value="DAO"/>
    <property type="match status" value="1"/>
</dbReference>
<dbReference type="InterPro" id="IPR021822">
    <property type="entry name" value="DUF3405"/>
</dbReference>
<evidence type="ECO:0000256" key="2">
    <source>
        <dbReference type="ARBA" id="ARBA00007330"/>
    </source>
</evidence>
<comment type="cofactor">
    <cofactor evidence="1 7">
        <name>FAD</name>
        <dbReference type="ChEBI" id="CHEBI:57692"/>
    </cofactor>
</comment>
<evidence type="ECO:0000256" key="1">
    <source>
        <dbReference type="ARBA" id="ARBA00001974"/>
    </source>
</evidence>
<evidence type="ECO:0000313" key="11">
    <source>
        <dbReference type="EMBL" id="QPH05407.1"/>
    </source>
</evidence>
<feature type="region of interest" description="Disordered" evidence="8">
    <location>
        <begin position="661"/>
        <end position="735"/>
    </location>
</feature>